<evidence type="ECO:0000313" key="2">
    <source>
        <dbReference type="EMBL" id="KZT39694.1"/>
    </source>
</evidence>
<evidence type="ECO:0000313" key="3">
    <source>
        <dbReference type="Proteomes" id="UP000076798"/>
    </source>
</evidence>
<proteinExistence type="predicted"/>
<name>A0A166EKE1_9AGAM</name>
<feature type="transmembrane region" description="Helical" evidence="1">
    <location>
        <begin position="471"/>
        <end position="492"/>
    </location>
</feature>
<dbReference type="EMBL" id="KV428042">
    <property type="protein sequence ID" value="KZT39694.1"/>
    <property type="molecule type" value="Genomic_DNA"/>
</dbReference>
<organism evidence="2 3">
    <name type="scientific">Sistotremastrum suecicum HHB10207 ss-3</name>
    <dbReference type="NCBI Taxonomy" id="1314776"/>
    <lineage>
        <taxon>Eukaryota</taxon>
        <taxon>Fungi</taxon>
        <taxon>Dikarya</taxon>
        <taxon>Basidiomycota</taxon>
        <taxon>Agaricomycotina</taxon>
        <taxon>Agaricomycetes</taxon>
        <taxon>Sistotremastrales</taxon>
        <taxon>Sistotremastraceae</taxon>
        <taxon>Sistotremastrum</taxon>
    </lineage>
</organism>
<dbReference type="Proteomes" id="UP000076798">
    <property type="component" value="Unassembled WGS sequence"/>
</dbReference>
<protein>
    <submittedName>
        <fullName evidence="2">Uncharacterized protein</fullName>
    </submittedName>
</protein>
<keyword evidence="3" id="KW-1185">Reference proteome</keyword>
<sequence length="498" mass="56868">MAHSPNPVRISNHNVPFELYRNIAEHFSDDGSKSDLINLSLASHAWRHESERVLWSKVTIKLPECPDSFLVLLENKFASFVRSLDVRLYPDSALDGVTDTGQVLPSFEGKKLLYARVVALIRRMQPSITSLQILITKPSLSRINFCLLSSNLHFPRLTSFHFRATNHNYVWVENEMPQFLLNHPKLEHISVFDGHDDRYMGIVQGMLHGKPTTFLNLKTLSTTAEAGLRCSYFSPAISTLKLLSCRDPFDDSPLRNIGVREVPSLREIHFPAGGHELLSRRLLSRLLFPELREAHNVNLRAYTGLLRHDDKYHVDEDRLTWTPRSLRVLSCYIPPTDFPETLEEVNNLLDKLDPYFLKLERLLIHDRKDRLRFLNCTLSIRGVRIISGYIEGRTHQNRKTLAVLRQQVSSSVSIIRQQPSPPPSTNMNTESATASTPLNVAVPLRTGYHTFAPRTPRTPVRFGSDRESIDLALGLFSAAWFVFFVLVIMPMFGHCDTK</sequence>
<accession>A0A166EKE1</accession>
<keyword evidence="1" id="KW-1133">Transmembrane helix</keyword>
<evidence type="ECO:0000256" key="1">
    <source>
        <dbReference type="SAM" id="Phobius"/>
    </source>
</evidence>
<keyword evidence="1" id="KW-0812">Transmembrane</keyword>
<gene>
    <name evidence="2" type="ORF">SISSUDRAFT_1127809</name>
</gene>
<keyword evidence="1" id="KW-0472">Membrane</keyword>
<reference evidence="2 3" key="1">
    <citation type="journal article" date="2016" name="Mol. Biol. Evol.">
        <title>Comparative Genomics of Early-Diverging Mushroom-Forming Fungi Provides Insights into the Origins of Lignocellulose Decay Capabilities.</title>
        <authorList>
            <person name="Nagy L.G."/>
            <person name="Riley R."/>
            <person name="Tritt A."/>
            <person name="Adam C."/>
            <person name="Daum C."/>
            <person name="Floudas D."/>
            <person name="Sun H."/>
            <person name="Yadav J.S."/>
            <person name="Pangilinan J."/>
            <person name="Larsson K.H."/>
            <person name="Matsuura K."/>
            <person name="Barry K."/>
            <person name="Labutti K."/>
            <person name="Kuo R."/>
            <person name="Ohm R.A."/>
            <person name="Bhattacharya S.S."/>
            <person name="Shirouzu T."/>
            <person name="Yoshinaga Y."/>
            <person name="Martin F.M."/>
            <person name="Grigoriev I.V."/>
            <person name="Hibbett D.S."/>
        </authorList>
    </citation>
    <scope>NUCLEOTIDE SEQUENCE [LARGE SCALE GENOMIC DNA]</scope>
    <source>
        <strain evidence="2 3">HHB10207 ss-3</strain>
    </source>
</reference>
<dbReference type="AlphaFoldDB" id="A0A166EKE1"/>